<accession>A0A386UR40</accession>
<evidence type="ECO:0008006" key="3">
    <source>
        <dbReference type="Google" id="ProtNLM"/>
    </source>
</evidence>
<dbReference type="Proteomes" id="UP000272010">
    <property type="component" value="Chromosome"/>
</dbReference>
<gene>
    <name evidence="1" type="ORF">PY32053_03282</name>
</gene>
<evidence type="ECO:0000313" key="1">
    <source>
        <dbReference type="EMBL" id="AYF02856.1"/>
    </source>
</evidence>
<evidence type="ECO:0000313" key="2">
    <source>
        <dbReference type="Proteomes" id="UP000272010"/>
    </source>
</evidence>
<organism evidence="1 2">
    <name type="scientific">Paracoccus yeei</name>
    <dbReference type="NCBI Taxonomy" id="147645"/>
    <lineage>
        <taxon>Bacteria</taxon>
        <taxon>Pseudomonadati</taxon>
        <taxon>Pseudomonadota</taxon>
        <taxon>Alphaproteobacteria</taxon>
        <taxon>Rhodobacterales</taxon>
        <taxon>Paracoccaceae</taxon>
        <taxon>Paracoccus</taxon>
    </lineage>
</organism>
<dbReference type="RefSeq" id="WP_120443185.1">
    <property type="nucleotide sequence ID" value="NZ_CP031078.1"/>
</dbReference>
<dbReference type="EMBL" id="CP031078">
    <property type="protein sequence ID" value="AYF02856.1"/>
    <property type="molecule type" value="Genomic_DNA"/>
</dbReference>
<reference evidence="2" key="1">
    <citation type="submission" date="2018-07" db="EMBL/GenBank/DDBJ databases">
        <title>Genome Structure of the Opportunistic Pathogen Paracoccus yeei (Alphaproteobacteria) and Identification of Putative Virulence Factors.</title>
        <authorList>
            <person name="Lasek R."/>
            <person name="Szuplewska M."/>
            <person name="Mitura M."/>
            <person name="Decewicz P."/>
            <person name="Chmielowska C."/>
            <person name="Pawlot A."/>
            <person name="Sentkowska D."/>
            <person name="Czarnecki J."/>
            <person name="Bartosik D."/>
        </authorList>
    </citation>
    <scope>NUCLEOTIDE SEQUENCE [LARGE SCALE GENOMIC DNA]</scope>
    <source>
        <strain evidence="2">CCUG 32053</strain>
    </source>
</reference>
<name>A0A386UR40_9RHOB</name>
<dbReference type="AlphaFoldDB" id="A0A386UR40"/>
<sequence length="870" mass="96817">MTATPNYPRDKDADLAAICSDTAAAATEGVEWLARHREPGPHRDSLQKSLRRQAVEARRLANAALRPMSVGVFGASQMGKSFLIGKLIKPSHSPAHVVFGQGDAAVRQDFLEQVNPAGGDETTGLVTRFSIRREETPPGYPVALRPLREVDIVKILANTFLFDCKGQYRIQTGPEESDIDDRRPTPAAMAGLADQVHPQSSPQPGIRIEDVYELREYFEKSLPDHALAQEEYEGYWRALESLLPRLGVDGRLKLLGPLWADLEEFSDLYRRLKGALDQLGHPDRMFTSLVALADRNRGVLHVNTLSELDAKGPTQTLSVVSRQGVVTLETCVVTALTAELCVTLETKPWPFFAHTDLLDFPGARSREAKPVHEFLRAPTDPTARSKCYLRGKVAVLFDNYAADLDLNVMVLCSGPENQEVKSLPGLVQDWVTRTHGDTPERRQGRPVGLFYCLTKCDLLFVRRVGNEAPVGRRMEKDTRPYGWWMTEWTPGKPFDNMFLIRNPGIMNPGMFCYDDAPANAPADYVPPERALDPEFVQGTAGDFRAAFLAEPLVRQHIADPERKLDELLALNDGGTTYLAQALAPVCDQDLKYAQIAPRAHQAQQAVYQSLAGYHVSGNLEERLAKRLERINRLIMKLRGNKGQMIGPFIASFQIDDALMEAAYRQYRRSMTEAKPEEDVFAIFDGDEDQPDRTPAPHGYGAVLVDWWAEHLVSKVAGNIWCSRLDLDEETLRGFVEEIVAGAERRDVARLLEQRIDGFTINGMALDAAAHRVSIFAGLTLNDEVNFPGGRDDATNGARFRPLDSQGDPTALLTEDPGATGRMRLLYFKEWMDALQDLTRLNASSSAGRVVDVVANERLSRILKLLGRSIQ</sequence>
<dbReference type="PIRSF" id="PIRSF034586">
    <property type="entry name" value="Vir_effector_SfrC"/>
    <property type="match status" value="1"/>
</dbReference>
<dbReference type="Pfam" id="PF10139">
    <property type="entry name" value="Virul_Fac"/>
    <property type="match status" value="1"/>
</dbReference>
<proteinExistence type="predicted"/>
<dbReference type="InterPro" id="IPR017030">
    <property type="entry name" value="Vir_effector_SfrC"/>
</dbReference>
<protein>
    <recommendedName>
        <fullName evidence="3">Virulence factor</fullName>
    </recommendedName>
</protein>